<dbReference type="GeneID" id="18930164"/>
<sequence>MVNRRLPMFALYFSESHFLSLGYFTDMYPFEHQHSPTKNRIHNILSPLGKYALAATRPCCLTVWAEIVIALTSYSKVMLDSIFDNTPSSPLKQPLMHLNGTSPAKHKTENAHVNGKQCSHLAQYHTKC</sequence>
<dbReference type="AlphaFoldDB" id="F4RNU6"/>
<gene>
    <name evidence="1" type="ORF">MELLADRAFT_63875</name>
</gene>
<evidence type="ECO:0000313" key="2">
    <source>
        <dbReference type="Proteomes" id="UP000001072"/>
    </source>
</evidence>
<dbReference type="InParanoid" id="F4RNU6"/>
<dbReference type="VEuPathDB" id="FungiDB:MELLADRAFT_63875"/>
<dbReference type="EMBL" id="GL883111">
    <property type="protein sequence ID" value="EGG05806.1"/>
    <property type="molecule type" value="Genomic_DNA"/>
</dbReference>
<keyword evidence="2" id="KW-1185">Reference proteome</keyword>
<dbReference type="HOGENOM" id="CLU_1960051_0_0_1"/>
<protein>
    <submittedName>
        <fullName evidence="1">Uncharacterized protein</fullName>
    </submittedName>
</protein>
<reference evidence="2" key="1">
    <citation type="journal article" date="2011" name="Proc. Natl. Acad. Sci. U.S.A.">
        <title>Obligate biotrophy features unraveled by the genomic analysis of rust fungi.</title>
        <authorList>
            <person name="Duplessis S."/>
            <person name="Cuomo C.A."/>
            <person name="Lin Y.-C."/>
            <person name="Aerts A."/>
            <person name="Tisserant E."/>
            <person name="Veneault-Fourrey C."/>
            <person name="Joly D.L."/>
            <person name="Hacquard S."/>
            <person name="Amselem J."/>
            <person name="Cantarel B.L."/>
            <person name="Chiu R."/>
            <person name="Coutinho P.M."/>
            <person name="Feau N."/>
            <person name="Field M."/>
            <person name="Frey P."/>
            <person name="Gelhaye E."/>
            <person name="Goldberg J."/>
            <person name="Grabherr M.G."/>
            <person name="Kodira C.D."/>
            <person name="Kohler A."/>
            <person name="Kuees U."/>
            <person name="Lindquist E.A."/>
            <person name="Lucas S.M."/>
            <person name="Mago R."/>
            <person name="Mauceli E."/>
            <person name="Morin E."/>
            <person name="Murat C."/>
            <person name="Pangilinan J.L."/>
            <person name="Park R."/>
            <person name="Pearson M."/>
            <person name="Quesneville H."/>
            <person name="Rouhier N."/>
            <person name="Sakthikumar S."/>
            <person name="Salamov A.A."/>
            <person name="Schmutz J."/>
            <person name="Selles B."/>
            <person name="Shapiro H."/>
            <person name="Tanguay P."/>
            <person name="Tuskan G.A."/>
            <person name="Henrissat B."/>
            <person name="Van de Peer Y."/>
            <person name="Rouze P."/>
            <person name="Ellis J.G."/>
            <person name="Dodds P.N."/>
            <person name="Schein J.E."/>
            <person name="Zhong S."/>
            <person name="Hamelin R.C."/>
            <person name="Grigoriev I.V."/>
            <person name="Szabo L.J."/>
            <person name="Martin F."/>
        </authorList>
    </citation>
    <scope>NUCLEOTIDE SEQUENCE [LARGE SCALE GENOMIC DNA]</scope>
    <source>
        <strain evidence="2">98AG31 / pathotype 3-4-7</strain>
    </source>
</reference>
<dbReference type="KEGG" id="mlr:MELLADRAFT_63875"/>
<dbReference type="Proteomes" id="UP000001072">
    <property type="component" value="Unassembled WGS sequence"/>
</dbReference>
<dbReference type="RefSeq" id="XP_007410862.1">
    <property type="nucleotide sequence ID" value="XM_007410800.1"/>
</dbReference>
<accession>F4RNU6</accession>
<organism evidence="2">
    <name type="scientific">Melampsora larici-populina (strain 98AG31 / pathotype 3-4-7)</name>
    <name type="common">Poplar leaf rust fungus</name>
    <dbReference type="NCBI Taxonomy" id="747676"/>
    <lineage>
        <taxon>Eukaryota</taxon>
        <taxon>Fungi</taxon>
        <taxon>Dikarya</taxon>
        <taxon>Basidiomycota</taxon>
        <taxon>Pucciniomycotina</taxon>
        <taxon>Pucciniomycetes</taxon>
        <taxon>Pucciniales</taxon>
        <taxon>Melampsoraceae</taxon>
        <taxon>Melampsora</taxon>
    </lineage>
</organism>
<name>F4RNU6_MELLP</name>
<evidence type="ECO:0000313" key="1">
    <source>
        <dbReference type="EMBL" id="EGG05806.1"/>
    </source>
</evidence>
<proteinExistence type="predicted"/>